<proteinExistence type="predicted"/>
<organism evidence="2 3">
    <name type="scientific">Musca domestica</name>
    <name type="common">House fly</name>
    <dbReference type="NCBI Taxonomy" id="7370"/>
    <lineage>
        <taxon>Eukaryota</taxon>
        <taxon>Metazoa</taxon>
        <taxon>Ecdysozoa</taxon>
        <taxon>Arthropoda</taxon>
        <taxon>Hexapoda</taxon>
        <taxon>Insecta</taxon>
        <taxon>Pterygota</taxon>
        <taxon>Neoptera</taxon>
        <taxon>Endopterygota</taxon>
        <taxon>Diptera</taxon>
        <taxon>Brachycera</taxon>
        <taxon>Muscomorpha</taxon>
        <taxon>Muscoidea</taxon>
        <taxon>Muscidae</taxon>
        <taxon>Musca</taxon>
    </lineage>
</organism>
<protein>
    <submittedName>
        <fullName evidence="3">Myb-like protein AA</fullName>
    </submittedName>
</protein>
<sequence>MARSLSAYLNRNVDNEQYYPAPHQSQAHHHELMHQSSLAGQCQRHKANEVSVSFANRNENLGMLQLSRQQQQQQQQQLAAATSSNQQQQQQQQQQHQQYQNITPNPNWLPPQTNKRAPEEIDDQRQNAAAAAAATTLHGYRPESHQISQQTSYNSSSAAQQQQQHQQSLPYCTKHPENFLNNSPANDIGDLMGNYVAKKTYITPFDIPSPPPQPAEHKRFSSGQYVAKATCPSGPGEATATLSGGNSNIKSHCQCVEHNVRGSRNGGGCHLNHKHYPQTQTHQRPAAAGTSNSNNINNSSLTTSTQQQHRNHHHSHHYIDEPLNRTASLKHNNPAVGHHQQYPHHQHHQHPPPPPPHHQQHQPQYRKIDVFAAADDDDNDTSPSIKVRAKRVANFLLL</sequence>
<feature type="compositionally biased region" description="Low complexity" evidence="1">
    <location>
        <begin position="75"/>
        <end position="100"/>
    </location>
</feature>
<feature type="compositionally biased region" description="Basic residues" evidence="1">
    <location>
        <begin position="341"/>
        <end position="350"/>
    </location>
</feature>
<feature type="compositionally biased region" description="Low complexity" evidence="1">
    <location>
        <begin position="146"/>
        <end position="167"/>
    </location>
</feature>
<feature type="compositionally biased region" description="Polar residues" evidence="1">
    <location>
        <begin position="101"/>
        <end position="115"/>
    </location>
</feature>
<name>A0ABM3VI06_MUSDO</name>
<keyword evidence="2" id="KW-1185">Reference proteome</keyword>
<dbReference type="RefSeq" id="XP_058985425.1">
    <property type="nucleotide sequence ID" value="XM_059129442.1"/>
</dbReference>
<evidence type="ECO:0000313" key="2">
    <source>
        <dbReference type="Proteomes" id="UP001652621"/>
    </source>
</evidence>
<feature type="compositionally biased region" description="Low complexity" evidence="1">
    <location>
        <begin position="290"/>
        <end position="308"/>
    </location>
</feature>
<evidence type="ECO:0000313" key="3">
    <source>
        <dbReference type="RefSeq" id="XP_058985425.1"/>
    </source>
</evidence>
<reference evidence="3" key="1">
    <citation type="submission" date="2025-08" db="UniProtKB">
        <authorList>
            <consortium name="RefSeq"/>
        </authorList>
    </citation>
    <scope>IDENTIFICATION</scope>
    <source>
        <strain evidence="3">Aabys</strain>
        <tissue evidence="3">Whole body</tissue>
    </source>
</reference>
<dbReference type="Proteomes" id="UP001652621">
    <property type="component" value="Unplaced"/>
</dbReference>
<feature type="compositionally biased region" description="Basic and acidic residues" evidence="1">
    <location>
        <begin position="116"/>
        <end position="125"/>
    </location>
</feature>
<gene>
    <name evidence="3" type="primary">LOC131805800</name>
</gene>
<accession>A0ABM3VI06</accession>
<feature type="region of interest" description="Disordered" evidence="1">
    <location>
        <begin position="75"/>
        <end position="167"/>
    </location>
</feature>
<feature type="region of interest" description="Disordered" evidence="1">
    <location>
        <begin position="266"/>
        <end position="363"/>
    </location>
</feature>
<evidence type="ECO:0000256" key="1">
    <source>
        <dbReference type="SAM" id="MobiDB-lite"/>
    </source>
</evidence>
<dbReference type="GeneID" id="131805800"/>
<feature type="region of interest" description="Disordered" evidence="1">
    <location>
        <begin position="23"/>
        <end position="44"/>
    </location>
</feature>